<comment type="caution">
    <text evidence="6">The sequence shown here is derived from an EMBL/GenBank/DDBJ whole genome shotgun (WGS) entry which is preliminary data.</text>
</comment>
<evidence type="ECO:0000313" key="7">
    <source>
        <dbReference type="Proteomes" id="UP000663827"/>
    </source>
</evidence>
<organism evidence="6 7">
    <name type="scientific">Rhizoctonia solani</name>
    <dbReference type="NCBI Taxonomy" id="456999"/>
    <lineage>
        <taxon>Eukaryota</taxon>
        <taxon>Fungi</taxon>
        <taxon>Dikarya</taxon>
        <taxon>Basidiomycota</taxon>
        <taxon>Agaricomycotina</taxon>
        <taxon>Agaricomycetes</taxon>
        <taxon>Cantharellales</taxon>
        <taxon>Ceratobasidiaceae</taxon>
        <taxon>Rhizoctonia</taxon>
    </lineage>
</organism>
<sequence>MPNIKATSKGLRILSIDSGGVRGLSSLILLHEIMRRLNNAKAINVDPYDYFDVIAGTGTGGISACMLGRLQMPIERAIAEYVKLTEHVFKDRKWARLSMWSASTMYKGTKMQEALKAMVRESTESEAAMMRDTSATDGCKTVVFAMAKHNLNAGLPVLFRSYSAPTNPGPDCTICEALYATMAHPELFKSIDIMHSGVPQSFVGEIGCSNPLAHLLSEVQQLYPDRDVACIISIGAGHA</sequence>
<keyword evidence="1" id="KW-0378">Hydrolase</keyword>
<keyword evidence="3" id="KW-0443">Lipid metabolism</keyword>
<dbReference type="AlphaFoldDB" id="A0A8H3EAD1"/>
<dbReference type="PROSITE" id="PS51635">
    <property type="entry name" value="PNPLA"/>
    <property type="match status" value="1"/>
</dbReference>
<comment type="caution">
    <text evidence="4">Lacks conserved residue(s) required for the propagation of feature annotation.</text>
</comment>
<name>A0A8H3EAD1_9AGAM</name>
<dbReference type="PANTHER" id="PTHR24185:SF1">
    <property type="entry name" value="CALCIUM-INDEPENDENT PHOSPHOLIPASE A2-GAMMA"/>
    <property type="match status" value="1"/>
</dbReference>
<evidence type="ECO:0000256" key="1">
    <source>
        <dbReference type="ARBA" id="ARBA00022801"/>
    </source>
</evidence>
<feature type="domain" description="PNPLA" evidence="5">
    <location>
        <begin position="14"/>
        <end position="216"/>
    </location>
</feature>
<dbReference type="GO" id="GO:0016042">
    <property type="term" value="P:lipid catabolic process"/>
    <property type="evidence" value="ECO:0007669"/>
    <property type="project" value="UniProtKB-KW"/>
</dbReference>
<evidence type="ECO:0000256" key="2">
    <source>
        <dbReference type="ARBA" id="ARBA00022963"/>
    </source>
</evidence>
<dbReference type="GO" id="GO:0047499">
    <property type="term" value="F:calcium-independent phospholipase A2 activity"/>
    <property type="evidence" value="ECO:0007669"/>
    <property type="project" value="TreeGrafter"/>
</dbReference>
<evidence type="ECO:0000256" key="4">
    <source>
        <dbReference type="PROSITE-ProRule" id="PRU01161"/>
    </source>
</evidence>
<reference evidence="6" key="1">
    <citation type="submission" date="2021-01" db="EMBL/GenBank/DDBJ databases">
        <authorList>
            <person name="Kaushik A."/>
        </authorList>
    </citation>
    <scope>NUCLEOTIDE SEQUENCE</scope>
    <source>
        <strain evidence="6">AG5</strain>
    </source>
</reference>
<dbReference type="Proteomes" id="UP000663827">
    <property type="component" value="Unassembled WGS sequence"/>
</dbReference>
<feature type="non-terminal residue" evidence="6">
    <location>
        <position position="239"/>
    </location>
</feature>
<dbReference type="EMBL" id="CAJNJQ010006433">
    <property type="protein sequence ID" value="CAE7228203.1"/>
    <property type="molecule type" value="Genomic_DNA"/>
</dbReference>
<keyword evidence="2" id="KW-0442">Lipid degradation</keyword>
<dbReference type="GO" id="GO:0016020">
    <property type="term" value="C:membrane"/>
    <property type="evidence" value="ECO:0007669"/>
    <property type="project" value="TreeGrafter"/>
</dbReference>
<dbReference type="Pfam" id="PF01734">
    <property type="entry name" value="Patatin"/>
    <property type="match status" value="1"/>
</dbReference>
<dbReference type="PANTHER" id="PTHR24185">
    <property type="entry name" value="CALCIUM-INDEPENDENT PHOSPHOLIPASE A2-GAMMA"/>
    <property type="match status" value="1"/>
</dbReference>
<evidence type="ECO:0000259" key="5">
    <source>
        <dbReference type="PROSITE" id="PS51635"/>
    </source>
</evidence>
<accession>A0A8H3EAD1</accession>
<dbReference type="GO" id="GO:0019369">
    <property type="term" value="P:arachidonate metabolic process"/>
    <property type="evidence" value="ECO:0007669"/>
    <property type="project" value="TreeGrafter"/>
</dbReference>
<protein>
    <recommendedName>
        <fullName evidence="5">PNPLA domain-containing protein</fullName>
    </recommendedName>
</protein>
<dbReference type="SUPFAM" id="SSF52151">
    <property type="entry name" value="FabD/lysophospholipase-like"/>
    <property type="match status" value="1"/>
</dbReference>
<dbReference type="InterPro" id="IPR016035">
    <property type="entry name" value="Acyl_Trfase/lysoPLipase"/>
</dbReference>
<evidence type="ECO:0000313" key="6">
    <source>
        <dbReference type="EMBL" id="CAE7228203.1"/>
    </source>
</evidence>
<dbReference type="GO" id="GO:0046486">
    <property type="term" value="P:glycerolipid metabolic process"/>
    <property type="evidence" value="ECO:0007669"/>
    <property type="project" value="UniProtKB-ARBA"/>
</dbReference>
<proteinExistence type="predicted"/>
<gene>
    <name evidence="6" type="ORF">RDB_LOCUS179659</name>
</gene>
<dbReference type="InterPro" id="IPR002641">
    <property type="entry name" value="PNPLA_dom"/>
</dbReference>
<dbReference type="Gene3D" id="3.40.1090.10">
    <property type="entry name" value="Cytosolic phospholipase A2 catalytic domain"/>
    <property type="match status" value="1"/>
</dbReference>
<evidence type="ECO:0000256" key="3">
    <source>
        <dbReference type="ARBA" id="ARBA00023098"/>
    </source>
</evidence>